<dbReference type="SUPFAM" id="SSF50965">
    <property type="entry name" value="Galactose oxidase, central domain"/>
    <property type="match status" value="1"/>
</dbReference>
<dbReference type="InterPro" id="IPR050964">
    <property type="entry name" value="Striated_Muscle_Regulatory"/>
</dbReference>
<gene>
    <name evidence="6" type="ORF">L0M14_22050</name>
</gene>
<accession>A0ABY3SED9</accession>
<dbReference type="InterPro" id="IPR013783">
    <property type="entry name" value="Ig-like_fold"/>
</dbReference>
<dbReference type="Pfam" id="PF00041">
    <property type="entry name" value="fn3"/>
    <property type="match status" value="7"/>
</dbReference>
<dbReference type="InterPro" id="IPR006652">
    <property type="entry name" value="Kelch_1"/>
</dbReference>
<dbReference type="EMBL" id="CP090978">
    <property type="protein sequence ID" value="UJF32362.1"/>
    <property type="molecule type" value="Genomic_DNA"/>
</dbReference>
<feature type="domain" description="SLH" evidence="5">
    <location>
        <begin position="1489"/>
        <end position="1548"/>
    </location>
</feature>
<sequence>MRDSRATRQLFRMLLASLLVLVLVWPAYLPVASAATNDANMPANRQLHRAVTMADGKVMVTGGNDGMQHTATTMIYNPTLNSWMYGVSMLTARFSHAAVLLHDGRVMVIGGNSFDTGVLNSVEIYNPSTSTWSAAAPLSVLRAAHTAVTLPDGRVLVIGGGNDDGDLASTEIYDPSTNVWSAGPSMPSTRKEFGAALMGDGRVLVSGGTVNGSMSNSALIYDPTSNSWSAAANMPTMRYIHGSTTLEDGRVSVVGGFDPNYTPLTSTVIYDPETDSWISGPTLNVGLIAPEAVLLQTGEVFVAGGAGNSGPSNHSESHRPVPRTSMPKASVAAGAVSPGTNVSLSTFAAGAAIYYTTDGSTPTTASTVYSGPITVNGPVTIKAIANRSDWGSSRLMTAAYTLNIPLTETPTASPAGSEVARGALVTLSTSTNGAVIHYTTDGSTPTSVSTVYDSAIAINAAMTIKAIAVMDGMADSMVMSEAYTLQPTKPDAPGVTGVTPGDGSASIAVTVPSDGGRPITSYTVTSSPDGITASGASSPIDITGLTNGTAYTFTVTATNSVGTSDASEASDSVTPAGKPSSPTVVTAEGGSGEATVTFTAPNDNGGSAIAGYTVTASPGGLTGTGTGSPIKVIGLTNGTSYTFTVTSTNSAATSDSSVPSNAIVPMAVSEAPANVSAIWGNGEATVSFDPPADNGGSSITQYTVTVLPGGRTVTGSGSPIPVTELTNGTAYTFTVTATNAVGTSEASEESSPVTPATVPQAPTNVAASRGDSQATVSFDAPADNGGSAVTSYTVTASPGGRTSTGTGSTINVTGLTNGTAYTFTVTATNAAGTSEVSVPSNGVTPAAVPGVPSGVTVEEGEGEATVGFTPPSNDGGSPITGYTVTVYPDGRTVNGTSSPITVTDLVYGVSYAFKVSATNDAGTSALSALTPDLVLITEPGAPTDVSAAWGNTQAAVSFTPPAFVGGSPITGYTVTVWPGEQTVEGSESPIVVTGLDNGTAYTFTVRAMNAAGSSDASASTESVTPATVPGVPTEVTATASNGKAYVSFKPPVDNGGSSVTQYTVTVLPGGQTVTGTNSPITVTGLTNGTSYTFTVTATNIAGNSEASSESAAVTPRARSSSAAAAPVAPSEPSADVLVNGSRESAGKLITSEVNGRKVTTVEVDEAKLKAKLDIQTKGAVITIPVVTKSDVVSGELNGRMVRSMEDKSAVVEIKTETSSYSLPAQQINIGSMAEKFGEGVELQDIKVRIEIGAPKEDTAKVVEQLAGSGDLQLVVPAVEFNVSGTFKDKTVTIDRFNAYVERTIAIPDGVDPSKITTGVVIEENGTVRHVPTKIVKLDGRYYAQINSLTNSTYSVVWHPVAFADVKGHWAEAAINDMGSRMVINGVDDRTFLPEQNITRAEFAAMLVRALGLKPNASRASFADVSASSWYSDYVGTAVEYGLVQGFGDGNFQPEATITREQAMVMTAKALRLTNDALPKLSGNQVQAIIAGFGDGGASGDWAAESIALLVDRKLVGGVTGNQLAPKDLITRAQAAMMIQRLLQQAKLI</sequence>
<feature type="region of interest" description="Disordered" evidence="3">
    <location>
        <begin position="305"/>
        <end position="329"/>
    </location>
</feature>
<dbReference type="InterPro" id="IPR036116">
    <property type="entry name" value="FN3_sf"/>
</dbReference>
<dbReference type="Proteomes" id="UP001649230">
    <property type="component" value="Chromosome"/>
</dbReference>
<dbReference type="InterPro" id="IPR003961">
    <property type="entry name" value="FN3_dom"/>
</dbReference>
<feature type="domain" description="SLH" evidence="5">
    <location>
        <begin position="1357"/>
        <end position="1420"/>
    </location>
</feature>
<dbReference type="Pfam" id="PF24981">
    <property type="entry name" value="Beta-prop_ATRN-LZTR1"/>
    <property type="match status" value="1"/>
</dbReference>
<evidence type="ECO:0000256" key="1">
    <source>
        <dbReference type="ARBA" id="ARBA00022441"/>
    </source>
</evidence>
<keyword evidence="7" id="KW-1185">Reference proteome</keyword>
<dbReference type="PANTHER" id="PTHR13817:SF166">
    <property type="entry name" value="NEURONAL IGCAM-RELATED"/>
    <property type="match status" value="1"/>
</dbReference>
<dbReference type="Gene3D" id="2.60.40.10">
    <property type="entry name" value="Immunoglobulins"/>
    <property type="match status" value="7"/>
</dbReference>
<evidence type="ECO:0000313" key="7">
    <source>
        <dbReference type="Proteomes" id="UP001649230"/>
    </source>
</evidence>
<dbReference type="Pfam" id="PF13290">
    <property type="entry name" value="CHB_HEX_C_1"/>
    <property type="match status" value="2"/>
</dbReference>
<dbReference type="InterPro" id="IPR037293">
    <property type="entry name" value="Gal_Oxidase_central_sf"/>
</dbReference>
<dbReference type="RefSeq" id="WP_235118706.1">
    <property type="nucleotide sequence ID" value="NZ_CP090978.1"/>
</dbReference>
<dbReference type="SUPFAM" id="SSF49265">
    <property type="entry name" value="Fibronectin type III"/>
    <property type="match status" value="4"/>
</dbReference>
<dbReference type="InterPro" id="IPR015915">
    <property type="entry name" value="Kelch-typ_b-propeller"/>
</dbReference>
<evidence type="ECO:0000256" key="3">
    <source>
        <dbReference type="SAM" id="MobiDB-lite"/>
    </source>
</evidence>
<feature type="domain" description="SLH" evidence="5">
    <location>
        <begin position="1421"/>
        <end position="1480"/>
    </location>
</feature>
<feature type="domain" description="Fibronectin type-III" evidence="4">
    <location>
        <begin position="758"/>
        <end position="847"/>
    </location>
</feature>
<feature type="region of interest" description="Disordered" evidence="3">
    <location>
        <begin position="1104"/>
        <end position="1135"/>
    </location>
</feature>
<dbReference type="PANTHER" id="PTHR13817">
    <property type="entry name" value="TITIN"/>
    <property type="match status" value="1"/>
</dbReference>
<dbReference type="SMART" id="SM00612">
    <property type="entry name" value="Kelch"/>
    <property type="match status" value="5"/>
</dbReference>
<dbReference type="InterPro" id="IPR001119">
    <property type="entry name" value="SLH_dom"/>
</dbReference>
<feature type="compositionally biased region" description="Polar residues" evidence="3">
    <location>
        <begin position="562"/>
        <end position="573"/>
    </location>
</feature>
<dbReference type="InterPro" id="IPR011043">
    <property type="entry name" value="Gal_Oxase/kelch_b-propeller"/>
</dbReference>
<protein>
    <submittedName>
        <fullName evidence="6">Fibronectin type III domain-containing protein</fullName>
    </submittedName>
</protein>
<dbReference type="InterPro" id="IPR059177">
    <property type="entry name" value="GH29D-like_dom"/>
</dbReference>
<dbReference type="Gene3D" id="2.120.10.80">
    <property type="entry name" value="Kelch-type beta propeller"/>
    <property type="match status" value="1"/>
</dbReference>
<feature type="domain" description="Fibronectin type-III" evidence="4">
    <location>
        <begin position="1031"/>
        <end position="1117"/>
    </location>
</feature>
<dbReference type="CDD" id="cd00063">
    <property type="entry name" value="FN3"/>
    <property type="match status" value="7"/>
</dbReference>
<evidence type="ECO:0000259" key="4">
    <source>
        <dbReference type="PROSITE" id="PS50853"/>
    </source>
</evidence>
<organism evidence="6 7">
    <name type="scientific">Paenibacillus hexagrammi</name>
    <dbReference type="NCBI Taxonomy" id="2908839"/>
    <lineage>
        <taxon>Bacteria</taxon>
        <taxon>Bacillati</taxon>
        <taxon>Bacillota</taxon>
        <taxon>Bacilli</taxon>
        <taxon>Bacillales</taxon>
        <taxon>Paenibacillaceae</taxon>
        <taxon>Paenibacillus</taxon>
    </lineage>
</organism>
<feature type="domain" description="Fibronectin type-III" evidence="4">
    <location>
        <begin position="578"/>
        <end position="667"/>
    </location>
</feature>
<dbReference type="PROSITE" id="PS51272">
    <property type="entry name" value="SLH"/>
    <property type="match status" value="3"/>
</dbReference>
<feature type="compositionally biased region" description="Low complexity" evidence="3">
    <location>
        <begin position="752"/>
        <end position="767"/>
    </location>
</feature>
<feature type="domain" description="Fibronectin type-III" evidence="4">
    <location>
        <begin position="489"/>
        <end position="577"/>
    </location>
</feature>
<feature type="region of interest" description="Disordered" evidence="3">
    <location>
        <begin position="562"/>
        <end position="593"/>
    </location>
</feature>
<feature type="region of interest" description="Disordered" evidence="3">
    <location>
        <begin position="742"/>
        <end position="786"/>
    </location>
</feature>
<keyword evidence="2" id="KW-0677">Repeat</keyword>
<dbReference type="PROSITE" id="PS50853">
    <property type="entry name" value="FN3"/>
    <property type="match status" value="7"/>
</dbReference>
<dbReference type="Pfam" id="PF00395">
    <property type="entry name" value="SLH"/>
    <property type="match status" value="3"/>
</dbReference>
<dbReference type="SMART" id="SM00060">
    <property type="entry name" value="FN3"/>
    <property type="match status" value="7"/>
</dbReference>
<feature type="domain" description="Fibronectin type-III" evidence="4">
    <location>
        <begin position="671"/>
        <end position="757"/>
    </location>
</feature>
<dbReference type="Gene3D" id="2.130.10.80">
    <property type="entry name" value="Galactose oxidase/kelch, beta-propeller"/>
    <property type="match status" value="2"/>
</dbReference>
<reference evidence="6 7" key="1">
    <citation type="journal article" date="2024" name="Int. J. Syst. Evol. Microbiol.">
        <title>Paenibacillus hexagrammi sp. nov., a novel bacterium isolated from the gut content of Hexagrammos agrammus.</title>
        <authorList>
            <person name="Jung H.K."/>
            <person name="Kim D.G."/>
            <person name="Zin H."/>
            <person name="Park J."/>
            <person name="Jung H."/>
            <person name="Kim Y.O."/>
            <person name="Kong H.J."/>
            <person name="Kim J.W."/>
            <person name="Kim Y.S."/>
        </authorList>
    </citation>
    <scope>NUCLEOTIDE SEQUENCE [LARGE SCALE GENOMIC DNA]</scope>
    <source>
        <strain evidence="6 7">YPD9-1</strain>
    </source>
</reference>
<keyword evidence="1" id="KW-0880">Kelch repeat</keyword>
<evidence type="ECO:0000259" key="5">
    <source>
        <dbReference type="PROSITE" id="PS51272"/>
    </source>
</evidence>
<feature type="compositionally biased region" description="Polar residues" evidence="3">
    <location>
        <begin position="742"/>
        <end position="751"/>
    </location>
</feature>
<evidence type="ECO:0000313" key="6">
    <source>
        <dbReference type="EMBL" id="UJF32362.1"/>
    </source>
</evidence>
<feature type="domain" description="Fibronectin type-III" evidence="4">
    <location>
        <begin position="848"/>
        <end position="937"/>
    </location>
</feature>
<dbReference type="InterPro" id="IPR056737">
    <property type="entry name" value="Beta-prop_ATRN-MKLN-like"/>
</dbReference>
<proteinExistence type="predicted"/>
<evidence type="ECO:0000256" key="2">
    <source>
        <dbReference type="ARBA" id="ARBA00022737"/>
    </source>
</evidence>
<feature type="domain" description="Fibronectin type-III" evidence="4">
    <location>
        <begin position="938"/>
        <end position="1030"/>
    </location>
</feature>
<feature type="compositionally biased region" description="Low complexity" evidence="3">
    <location>
        <begin position="1104"/>
        <end position="1134"/>
    </location>
</feature>
<name>A0ABY3SED9_9BACL</name>